<sequence length="246" mass="26487">MEVSAMAQIPSGSKKLWSTLKRRYGFIGEKKLVVGFFVLVIGAIAIILWASCTVAGTTIARQRSEPVQNKYAELQKDDSGNSSSSQSSETTKTEDTKKTPSVVVYVDGAVVTPGVYTLSQETPRICDAVDAAGGPSDTADISELNLAKPIKDGDKIHVPQEGEKQVPSSENSVEPSSKNSEQSLVNINVATEEELTKLPGVGKSMAQAIVKDRDKNGPFIKAEDLMRVSGIGEKKFERMKDYVCVS</sequence>
<dbReference type="Gene3D" id="1.10.150.320">
    <property type="entry name" value="Photosystem II 12 kDa extrinsic protein"/>
    <property type="match status" value="1"/>
</dbReference>
<dbReference type="NCBIfam" id="TIGR00426">
    <property type="entry name" value="competence protein ComEA helix-hairpin-helix repeat region"/>
    <property type="match status" value="1"/>
</dbReference>
<keyword evidence="2" id="KW-1133">Transmembrane helix</keyword>
<dbReference type="SUPFAM" id="SSF47781">
    <property type="entry name" value="RuvA domain 2-like"/>
    <property type="match status" value="1"/>
</dbReference>
<feature type="region of interest" description="Disordered" evidence="1">
    <location>
        <begin position="73"/>
        <end position="97"/>
    </location>
</feature>
<dbReference type="InterPro" id="IPR051675">
    <property type="entry name" value="Endo/Exo/Phosphatase_dom_1"/>
</dbReference>
<name>A0ABR5Q1M9_9ACTN</name>
<dbReference type="SMART" id="SM00278">
    <property type="entry name" value="HhH1"/>
    <property type="match status" value="2"/>
</dbReference>
<evidence type="ECO:0000313" key="5">
    <source>
        <dbReference type="Proteomes" id="UP000051927"/>
    </source>
</evidence>
<dbReference type="Gene3D" id="3.10.560.10">
    <property type="entry name" value="Outer membrane lipoprotein wza domain like"/>
    <property type="match status" value="1"/>
</dbReference>
<evidence type="ECO:0000313" key="4">
    <source>
        <dbReference type="EMBL" id="KRO03099.1"/>
    </source>
</evidence>
<feature type="domain" description="Helix-hairpin-helix DNA-binding motif class 1" evidence="3">
    <location>
        <begin position="193"/>
        <end position="212"/>
    </location>
</feature>
<evidence type="ECO:0000256" key="1">
    <source>
        <dbReference type="SAM" id="MobiDB-lite"/>
    </source>
</evidence>
<dbReference type="Pfam" id="PF12836">
    <property type="entry name" value="HHH_3"/>
    <property type="match status" value="1"/>
</dbReference>
<keyword evidence="5" id="KW-1185">Reference proteome</keyword>
<dbReference type="InterPro" id="IPR010994">
    <property type="entry name" value="RuvA_2-like"/>
</dbReference>
<feature type="compositionally biased region" description="Low complexity" evidence="1">
    <location>
        <begin position="166"/>
        <end position="180"/>
    </location>
</feature>
<dbReference type="PANTHER" id="PTHR21180:SF32">
    <property type="entry name" value="ENDONUCLEASE_EXONUCLEASE_PHOSPHATASE FAMILY DOMAIN-CONTAINING PROTEIN 1"/>
    <property type="match status" value="1"/>
</dbReference>
<keyword evidence="2" id="KW-0472">Membrane</keyword>
<dbReference type="InterPro" id="IPR003583">
    <property type="entry name" value="Hlx-hairpin-Hlx_DNA-bd_motif"/>
</dbReference>
<dbReference type="Proteomes" id="UP000051927">
    <property type="component" value="Unassembled WGS sequence"/>
</dbReference>
<dbReference type="EMBL" id="JQCP01000001">
    <property type="protein sequence ID" value="KRO03099.1"/>
    <property type="molecule type" value="Genomic_DNA"/>
</dbReference>
<feature type="compositionally biased region" description="Low complexity" evidence="1">
    <location>
        <begin position="80"/>
        <end position="90"/>
    </location>
</feature>
<feature type="region of interest" description="Disordered" evidence="1">
    <location>
        <begin position="161"/>
        <end position="183"/>
    </location>
</feature>
<reference evidence="4 5" key="1">
    <citation type="journal article" date="2015" name="Genome Announc.">
        <title>Expanding the biotechnology potential of lactobacilli through comparative genomics of 213 strains and associated genera.</title>
        <authorList>
            <person name="Sun Z."/>
            <person name="Harris H.M."/>
            <person name="McCann A."/>
            <person name="Guo C."/>
            <person name="Argimon S."/>
            <person name="Zhang W."/>
            <person name="Yang X."/>
            <person name="Jeffery I.B."/>
            <person name="Cooney J.C."/>
            <person name="Kagawa T.F."/>
            <person name="Liu W."/>
            <person name="Song Y."/>
            <person name="Salvetti E."/>
            <person name="Wrobel A."/>
            <person name="Rasinkangas P."/>
            <person name="Parkhill J."/>
            <person name="Rea M.C."/>
            <person name="O'Sullivan O."/>
            <person name="Ritari J."/>
            <person name="Douillard F.P."/>
            <person name="Paul Ross R."/>
            <person name="Yang R."/>
            <person name="Briner A.E."/>
            <person name="Felis G.E."/>
            <person name="de Vos W.M."/>
            <person name="Barrangou R."/>
            <person name="Klaenhammer T.R."/>
            <person name="Caufield P.W."/>
            <person name="Cui Y."/>
            <person name="Zhang H."/>
            <person name="O'Toole P.W."/>
        </authorList>
    </citation>
    <scope>NUCLEOTIDE SEQUENCE [LARGE SCALE GENOMIC DNA]</scope>
    <source>
        <strain evidence="4 5">DSM 7090</strain>
    </source>
</reference>
<gene>
    <name evidence="4" type="ORF">IV60_GL000278</name>
</gene>
<evidence type="ECO:0000259" key="3">
    <source>
        <dbReference type="SMART" id="SM00278"/>
    </source>
</evidence>
<dbReference type="InterPro" id="IPR019554">
    <property type="entry name" value="Soluble_ligand-bd"/>
</dbReference>
<feature type="domain" description="Helix-hairpin-helix DNA-binding motif class 1" evidence="3">
    <location>
        <begin position="223"/>
        <end position="242"/>
    </location>
</feature>
<dbReference type="InterPro" id="IPR004509">
    <property type="entry name" value="Competence_ComEA_HhH"/>
</dbReference>
<accession>A0ABR5Q1M9</accession>
<proteinExistence type="predicted"/>
<keyword evidence="2" id="KW-0812">Transmembrane</keyword>
<protein>
    <submittedName>
        <fullName evidence="4">Competence protein</fullName>
    </submittedName>
</protein>
<dbReference type="Pfam" id="PF10531">
    <property type="entry name" value="SLBB"/>
    <property type="match status" value="1"/>
</dbReference>
<evidence type="ECO:0000256" key="2">
    <source>
        <dbReference type="SAM" id="Phobius"/>
    </source>
</evidence>
<dbReference type="PANTHER" id="PTHR21180">
    <property type="entry name" value="ENDONUCLEASE/EXONUCLEASE/PHOSPHATASE FAMILY DOMAIN-CONTAINING PROTEIN 1"/>
    <property type="match status" value="1"/>
</dbReference>
<organism evidence="4 5">
    <name type="scientific">Lancefieldella rimae</name>
    <dbReference type="NCBI Taxonomy" id="1383"/>
    <lineage>
        <taxon>Bacteria</taxon>
        <taxon>Bacillati</taxon>
        <taxon>Actinomycetota</taxon>
        <taxon>Coriobacteriia</taxon>
        <taxon>Coriobacteriales</taxon>
        <taxon>Atopobiaceae</taxon>
        <taxon>Lancefieldella</taxon>
    </lineage>
</organism>
<comment type="caution">
    <text evidence="4">The sequence shown here is derived from an EMBL/GenBank/DDBJ whole genome shotgun (WGS) entry which is preliminary data.</text>
</comment>
<feature type="transmembrane region" description="Helical" evidence="2">
    <location>
        <begin position="32"/>
        <end position="51"/>
    </location>
</feature>